<evidence type="ECO:0000313" key="3">
    <source>
        <dbReference type="Proteomes" id="UP000662747"/>
    </source>
</evidence>
<protein>
    <recommendedName>
        <fullName evidence="4">Outer membrane protein beta-barrel domain-containing protein</fullName>
    </recommendedName>
</protein>
<reference evidence="2 3" key="1">
    <citation type="submission" date="2021-02" db="EMBL/GenBank/DDBJ databases">
        <title>De Novo genome assembly of isolated myxobacteria.</title>
        <authorList>
            <person name="Stevens D.C."/>
        </authorList>
    </citation>
    <scope>NUCLEOTIDE SEQUENCE [LARGE SCALE GENOMIC DNA]</scope>
    <source>
        <strain evidence="3">SCPEA02</strain>
    </source>
</reference>
<dbReference type="InterPro" id="IPR011250">
    <property type="entry name" value="OMP/PagP_B-barrel"/>
</dbReference>
<sequence length="175" mass="18567">MRRLAVLLSCVAGLVAPVARAEPPLRNLGVTVAPVGAYVMTNEAGAHERGYTASLSWGYRKDFAVMEVGGHVATSRRRTEATPMSIRIAPPGPRRVRPYLGAGASLLVAHQKEDVAASRALQVGAELCGGVDLELGRQLFLSAEARYQNFSAGGDPFSGERQSLTSGYLGLGFRL</sequence>
<evidence type="ECO:0008006" key="4">
    <source>
        <dbReference type="Google" id="ProtNLM"/>
    </source>
</evidence>
<keyword evidence="3" id="KW-1185">Reference proteome</keyword>
<gene>
    <name evidence="2" type="ORF">JY651_31365</name>
</gene>
<keyword evidence="1" id="KW-0732">Signal</keyword>
<dbReference type="SUPFAM" id="SSF56925">
    <property type="entry name" value="OMPA-like"/>
    <property type="match status" value="1"/>
</dbReference>
<evidence type="ECO:0000313" key="2">
    <source>
        <dbReference type="EMBL" id="QSQ19771.1"/>
    </source>
</evidence>
<feature type="chain" id="PRO_5045344324" description="Outer membrane protein beta-barrel domain-containing protein" evidence="1">
    <location>
        <begin position="22"/>
        <end position="175"/>
    </location>
</feature>
<dbReference type="Proteomes" id="UP000662747">
    <property type="component" value="Chromosome"/>
</dbReference>
<evidence type="ECO:0000256" key="1">
    <source>
        <dbReference type="SAM" id="SignalP"/>
    </source>
</evidence>
<proteinExistence type="predicted"/>
<dbReference type="Gene3D" id="2.40.160.20">
    <property type="match status" value="1"/>
</dbReference>
<accession>A0ABX7NQU3</accession>
<dbReference type="EMBL" id="CP071090">
    <property type="protein sequence ID" value="QSQ19771.1"/>
    <property type="molecule type" value="Genomic_DNA"/>
</dbReference>
<dbReference type="RefSeq" id="WP_206721353.1">
    <property type="nucleotide sequence ID" value="NZ_CP071090.1"/>
</dbReference>
<feature type="signal peptide" evidence="1">
    <location>
        <begin position="1"/>
        <end position="21"/>
    </location>
</feature>
<organism evidence="2 3">
    <name type="scientific">Pyxidicoccus parkwayensis</name>
    <dbReference type="NCBI Taxonomy" id="2813578"/>
    <lineage>
        <taxon>Bacteria</taxon>
        <taxon>Pseudomonadati</taxon>
        <taxon>Myxococcota</taxon>
        <taxon>Myxococcia</taxon>
        <taxon>Myxococcales</taxon>
        <taxon>Cystobacterineae</taxon>
        <taxon>Myxococcaceae</taxon>
        <taxon>Pyxidicoccus</taxon>
    </lineage>
</organism>
<name>A0ABX7NQU3_9BACT</name>